<evidence type="ECO:0008006" key="5">
    <source>
        <dbReference type="Google" id="ProtNLM"/>
    </source>
</evidence>
<keyword evidence="1" id="KW-0328">Glycosyltransferase</keyword>
<sequence length="413" mass="46392">MAWSPNLIVYPFLLAAIYYEFFLLVTFLSKPARDSRKRSAPTTYPHVAIIVPCWNEENTIESTTKSLLALKYPSKKLSIVLVNDGSTDNTKKILARFAKHPQIKIINKENGGKYTALNAGISSSPEAELVGCLDADSLVASDALREIVSCFEKQEVMATTAAMSVHKPHTLLQHMQYAEYIFGIMTRHILSSVNGIYVTPGPFSIYRSKVFRELGNFRHGYQTEDLEMALRIQYAGYKIENSLRARVYTKTPPTLRPLLKQRVRWTSGFLRNILYDYRGLIANPRYNALGLFILPFALFSMFSGISLFSLSIFEIAKSTVHSVSVAQGVPLTYALSLHSFSWFYLPFTVIFFLGGATLLITLMFIVMGKRLSNTPGNLTVSAIAYSILYGFVAPLWLIRSVADVASGVRRSWR</sequence>
<feature type="transmembrane region" description="Helical" evidence="3">
    <location>
        <begin position="378"/>
        <end position="398"/>
    </location>
</feature>
<reference evidence="4" key="1">
    <citation type="submission" date="2018-06" db="EMBL/GenBank/DDBJ databases">
        <authorList>
            <person name="Zhirakovskaya E."/>
        </authorList>
    </citation>
    <scope>NUCLEOTIDE SEQUENCE</scope>
</reference>
<evidence type="ECO:0000256" key="2">
    <source>
        <dbReference type="ARBA" id="ARBA00022679"/>
    </source>
</evidence>
<dbReference type="CDD" id="cd06423">
    <property type="entry name" value="CESA_like"/>
    <property type="match status" value="1"/>
</dbReference>
<keyword evidence="3" id="KW-0812">Transmembrane</keyword>
<dbReference type="GO" id="GO:0016757">
    <property type="term" value="F:glycosyltransferase activity"/>
    <property type="evidence" value="ECO:0007669"/>
    <property type="project" value="UniProtKB-KW"/>
</dbReference>
<dbReference type="AlphaFoldDB" id="A0A3B0VJV3"/>
<feature type="transmembrane region" description="Helical" evidence="3">
    <location>
        <begin position="288"/>
        <end position="313"/>
    </location>
</feature>
<dbReference type="PANTHER" id="PTHR43630">
    <property type="entry name" value="POLY-BETA-1,6-N-ACETYL-D-GLUCOSAMINE SYNTHASE"/>
    <property type="match status" value="1"/>
</dbReference>
<feature type="transmembrane region" description="Helical" evidence="3">
    <location>
        <begin position="6"/>
        <end position="28"/>
    </location>
</feature>
<gene>
    <name evidence="4" type="ORF">MNBD_CPR01-109</name>
</gene>
<evidence type="ECO:0000313" key="4">
    <source>
        <dbReference type="EMBL" id="VAW31944.1"/>
    </source>
</evidence>
<evidence type="ECO:0000256" key="1">
    <source>
        <dbReference type="ARBA" id="ARBA00022676"/>
    </source>
</evidence>
<dbReference type="EMBL" id="UOEV01000009">
    <property type="protein sequence ID" value="VAW31944.1"/>
    <property type="molecule type" value="Genomic_DNA"/>
</dbReference>
<dbReference type="InterPro" id="IPR029044">
    <property type="entry name" value="Nucleotide-diphossugar_trans"/>
</dbReference>
<keyword evidence="3" id="KW-0472">Membrane</keyword>
<dbReference type="Pfam" id="PF13641">
    <property type="entry name" value="Glyco_tranf_2_3"/>
    <property type="match status" value="1"/>
</dbReference>
<keyword evidence="2" id="KW-0808">Transferase</keyword>
<dbReference type="SUPFAM" id="SSF53448">
    <property type="entry name" value="Nucleotide-diphospho-sugar transferases"/>
    <property type="match status" value="1"/>
</dbReference>
<protein>
    <recommendedName>
        <fullName evidence="5">Glycosyltransferase 2-like domain-containing protein</fullName>
    </recommendedName>
</protein>
<proteinExistence type="predicted"/>
<feature type="transmembrane region" description="Helical" evidence="3">
    <location>
        <begin position="342"/>
        <end position="366"/>
    </location>
</feature>
<organism evidence="4">
    <name type="scientific">hydrothermal vent metagenome</name>
    <dbReference type="NCBI Taxonomy" id="652676"/>
    <lineage>
        <taxon>unclassified sequences</taxon>
        <taxon>metagenomes</taxon>
        <taxon>ecological metagenomes</taxon>
    </lineage>
</organism>
<accession>A0A3B0VJV3</accession>
<dbReference type="PANTHER" id="PTHR43630:SF1">
    <property type="entry name" value="POLY-BETA-1,6-N-ACETYL-D-GLUCOSAMINE SYNTHASE"/>
    <property type="match status" value="1"/>
</dbReference>
<keyword evidence="3" id="KW-1133">Transmembrane helix</keyword>
<evidence type="ECO:0000256" key="3">
    <source>
        <dbReference type="SAM" id="Phobius"/>
    </source>
</evidence>
<dbReference type="Gene3D" id="3.90.550.10">
    <property type="entry name" value="Spore Coat Polysaccharide Biosynthesis Protein SpsA, Chain A"/>
    <property type="match status" value="1"/>
</dbReference>
<name>A0A3B0VJV3_9ZZZZ</name>